<organism evidence="1 2">
    <name type="scientific">Pelagomonas calceolata</name>
    <dbReference type="NCBI Taxonomy" id="35677"/>
    <lineage>
        <taxon>Eukaryota</taxon>
        <taxon>Sar</taxon>
        <taxon>Stramenopiles</taxon>
        <taxon>Ochrophyta</taxon>
        <taxon>Pelagophyceae</taxon>
        <taxon>Pelagomonadales</taxon>
        <taxon>Pelagomonadaceae</taxon>
        <taxon>Pelagomonas</taxon>
    </lineage>
</organism>
<sequence>MPATRRARAAAAEREAKRRAAHEISVERTRLVGKLDVGVLSVIAGFGGKRELWGVALAFKEHGVEILASEPTLDAILLASRGDTVLRKTFRPKPGAQRQRRFGGSMFDRLRVDSVDRFDANLAALNAWKDAMDEEAKPKAALVARLVDGVVHHGACDVTNTDWTPDAIENLHLVSLRGAQARVPFLVFVGSKNVCDPGCWCAGMQHTSVFVKAGAACERLVTWCEPQGENDASCRYYSASRETSAGVAAALGIAPDEVGFALRTALLAANVHKKGKDQWMAIERLAKNGSNAYFCDSYGDESWESLEEFEETQALGGAACSSFPFSFTIGRLEFADDQGFGDSPRKLLPDACALLEARLQDPTASVAGTMKKLQSWQASLNATRWARAKAAARAAAPNCPEEDLWAHESDCMPFEYDGPATASNSGMGGCAIA</sequence>
<dbReference type="AlphaFoldDB" id="A0A8J2X175"/>
<name>A0A8J2X175_9STRA</name>
<evidence type="ECO:0000313" key="2">
    <source>
        <dbReference type="Proteomes" id="UP000789595"/>
    </source>
</evidence>
<dbReference type="Proteomes" id="UP000789595">
    <property type="component" value="Unassembled WGS sequence"/>
</dbReference>
<protein>
    <submittedName>
        <fullName evidence="1">Uncharacterized protein</fullName>
    </submittedName>
</protein>
<reference evidence="1" key="1">
    <citation type="submission" date="2021-11" db="EMBL/GenBank/DDBJ databases">
        <authorList>
            <consortium name="Genoscope - CEA"/>
            <person name="William W."/>
        </authorList>
    </citation>
    <scope>NUCLEOTIDE SEQUENCE</scope>
</reference>
<comment type="caution">
    <text evidence="1">The sequence shown here is derived from an EMBL/GenBank/DDBJ whole genome shotgun (WGS) entry which is preliminary data.</text>
</comment>
<proteinExistence type="predicted"/>
<evidence type="ECO:0000313" key="1">
    <source>
        <dbReference type="EMBL" id="CAH0375939.1"/>
    </source>
</evidence>
<accession>A0A8J2X175</accession>
<dbReference type="EMBL" id="CAKKNE010000005">
    <property type="protein sequence ID" value="CAH0375939.1"/>
    <property type="molecule type" value="Genomic_DNA"/>
</dbReference>
<gene>
    <name evidence="1" type="ORF">PECAL_5P04920</name>
</gene>
<keyword evidence="2" id="KW-1185">Reference proteome</keyword>